<sequence>MRPPERFGLAELVFLGNVEVEDMSCRQVRFGVRTIGELRKSSTLEKSKGGSQGGDLLEMSHIKLEDPNTQKPG</sequence>
<organism evidence="2 3">
    <name type="scientific">Punica granatum</name>
    <name type="common">Pomegranate</name>
    <dbReference type="NCBI Taxonomy" id="22663"/>
    <lineage>
        <taxon>Eukaryota</taxon>
        <taxon>Viridiplantae</taxon>
        <taxon>Streptophyta</taxon>
        <taxon>Embryophyta</taxon>
        <taxon>Tracheophyta</taxon>
        <taxon>Spermatophyta</taxon>
        <taxon>Magnoliopsida</taxon>
        <taxon>eudicotyledons</taxon>
        <taxon>Gunneridae</taxon>
        <taxon>Pentapetalae</taxon>
        <taxon>rosids</taxon>
        <taxon>malvids</taxon>
        <taxon>Myrtales</taxon>
        <taxon>Lythraceae</taxon>
        <taxon>Punica</taxon>
    </lineage>
</organism>
<evidence type="ECO:0000313" key="3">
    <source>
        <dbReference type="Proteomes" id="UP000197138"/>
    </source>
</evidence>
<evidence type="ECO:0000313" key="2">
    <source>
        <dbReference type="EMBL" id="OWM90140.1"/>
    </source>
</evidence>
<name>A0A218XZ98_PUNGR</name>
<dbReference type="AlphaFoldDB" id="A0A218XZ98"/>
<feature type="compositionally biased region" description="Basic and acidic residues" evidence="1">
    <location>
        <begin position="58"/>
        <end position="73"/>
    </location>
</feature>
<evidence type="ECO:0000256" key="1">
    <source>
        <dbReference type="SAM" id="MobiDB-lite"/>
    </source>
</evidence>
<dbReference type="Proteomes" id="UP000197138">
    <property type="component" value="Unassembled WGS sequence"/>
</dbReference>
<comment type="caution">
    <text evidence="2">The sequence shown here is derived from an EMBL/GenBank/DDBJ whole genome shotgun (WGS) entry which is preliminary data.</text>
</comment>
<feature type="region of interest" description="Disordered" evidence="1">
    <location>
        <begin position="42"/>
        <end position="73"/>
    </location>
</feature>
<gene>
    <name evidence="2" type="ORF">CDL15_Pgr006461</name>
</gene>
<dbReference type="EMBL" id="MTKT01000553">
    <property type="protein sequence ID" value="OWM90140.1"/>
    <property type="molecule type" value="Genomic_DNA"/>
</dbReference>
<reference evidence="3" key="1">
    <citation type="journal article" date="2017" name="Plant J.">
        <title>The pomegranate (Punica granatum L.) genome and the genomics of punicalagin biosynthesis.</title>
        <authorList>
            <person name="Qin G."/>
            <person name="Xu C."/>
            <person name="Ming R."/>
            <person name="Tang H."/>
            <person name="Guyot R."/>
            <person name="Kramer E.M."/>
            <person name="Hu Y."/>
            <person name="Yi X."/>
            <person name="Qi Y."/>
            <person name="Xu X."/>
            <person name="Gao Z."/>
            <person name="Pan H."/>
            <person name="Jian J."/>
            <person name="Tian Y."/>
            <person name="Yue Z."/>
            <person name="Xu Y."/>
        </authorList>
    </citation>
    <scope>NUCLEOTIDE SEQUENCE [LARGE SCALE GENOMIC DNA]</scope>
    <source>
        <strain evidence="3">cv. Dabenzi</strain>
    </source>
</reference>
<proteinExistence type="predicted"/>
<accession>A0A218XZ98</accession>
<protein>
    <submittedName>
        <fullName evidence="2">Uncharacterized protein</fullName>
    </submittedName>
</protein>